<keyword evidence="3" id="KW-1185">Reference proteome</keyword>
<evidence type="ECO:0000313" key="2">
    <source>
        <dbReference type="EMBL" id="MFG6446658.1"/>
    </source>
</evidence>
<organism evidence="2 3">
    <name type="scientific">Roseateles rivi</name>
    <dbReference type="NCBI Taxonomy" id="3299028"/>
    <lineage>
        <taxon>Bacteria</taxon>
        <taxon>Pseudomonadati</taxon>
        <taxon>Pseudomonadota</taxon>
        <taxon>Betaproteobacteria</taxon>
        <taxon>Burkholderiales</taxon>
        <taxon>Sphaerotilaceae</taxon>
        <taxon>Roseateles</taxon>
    </lineage>
</organism>
<feature type="region of interest" description="Disordered" evidence="1">
    <location>
        <begin position="1"/>
        <end position="65"/>
    </location>
</feature>
<accession>A0ABW7FQU9</accession>
<evidence type="ECO:0000313" key="3">
    <source>
        <dbReference type="Proteomes" id="UP001606099"/>
    </source>
</evidence>
<dbReference type="EMBL" id="JBIGHZ010000001">
    <property type="protein sequence ID" value="MFG6446658.1"/>
    <property type="molecule type" value="Genomic_DNA"/>
</dbReference>
<reference evidence="2 3" key="1">
    <citation type="submission" date="2024-08" db="EMBL/GenBank/DDBJ databases">
        <authorList>
            <person name="Lu H."/>
        </authorList>
    </citation>
    <scope>NUCLEOTIDE SEQUENCE [LARGE SCALE GENOMIC DNA]</scope>
    <source>
        <strain evidence="2 3">BYS180W</strain>
    </source>
</reference>
<gene>
    <name evidence="2" type="ORF">ACG0Z6_00225</name>
</gene>
<feature type="compositionally biased region" description="Polar residues" evidence="1">
    <location>
        <begin position="1"/>
        <end position="11"/>
    </location>
</feature>
<name>A0ABW7FQU9_9BURK</name>
<evidence type="ECO:0000256" key="1">
    <source>
        <dbReference type="SAM" id="MobiDB-lite"/>
    </source>
</evidence>
<comment type="caution">
    <text evidence="2">The sequence shown here is derived from an EMBL/GenBank/DDBJ whole genome shotgun (WGS) entry which is preliminary data.</text>
</comment>
<feature type="compositionally biased region" description="Low complexity" evidence="1">
    <location>
        <begin position="25"/>
        <end position="39"/>
    </location>
</feature>
<proteinExistence type="predicted"/>
<protein>
    <recommendedName>
        <fullName evidence="4">DUF3108 domain-containing protein</fullName>
    </recommendedName>
</protein>
<evidence type="ECO:0008006" key="4">
    <source>
        <dbReference type="Google" id="ProtNLM"/>
    </source>
</evidence>
<dbReference type="Proteomes" id="UP001606099">
    <property type="component" value="Unassembled WGS sequence"/>
</dbReference>
<sequence>MQPSRHSTGAASTPPREPQHPGLRTSQTAAKAAARQETQAPRRSSHRPRAQPPAQPHPHSAAVRLPLPAPQGELHYAYHYGATQGTAQLQWRLDAEGYVLQLQRQRPGRAPTASISQGQWGDQGLSPARHSRLRKEREHEVLWLDPEDGAEPQAPLPGGTQDALSWWWQLAGMVAGHPTPLRPGLRWQLPLAQRRGGVQWWTFELTDVDARHWRLQRVAAADGEAVALQFELLLDAQRGGLPLRLTLRQEGQLRWSLELLEGTSPP</sequence>
<dbReference type="RefSeq" id="WP_394457709.1">
    <property type="nucleotide sequence ID" value="NZ_JBIGHZ010000001.1"/>
</dbReference>